<keyword evidence="4" id="KW-1185">Reference proteome</keyword>
<dbReference type="EMBL" id="JAUJDW010000082">
    <property type="protein sequence ID" value="KAK0640431.1"/>
    <property type="molecule type" value="Genomic_DNA"/>
</dbReference>
<accession>A0AA40CIT3</accession>
<dbReference type="InterPro" id="IPR002156">
    <property type="entry name" value="RNaseH_domain"/>
</dbReference>
<dbReference type="GO" id="GO:0003676">
    <property type="term" value="F:nucleic acid binding"/>
    <property type="evidence" value="ECO:0007669"/>
    <property type="project" value="InterPro"/>
</dbReference>
<dbReference type="GO" id="GO:0004523">
    <property type="term" value="F:RNA-DNA hybrid ribonuclease activity"/>
    <property type="evidence" value="ECO:0007669"/>
    <property type="project" value="InterPro"/>
</dbReference>
<feature type="region of interest" description="Disordered" evidence="1">
    <location>
        <begin position="29"/>
        <end position="51"/>
    </location>
</feature>
<name>A0AA40CIT3_9PEZI</name>
<proteinExistence type="predicted"/>
<evidence type="ECO:0000313" key="3">
    <source>
        <dbReference type="EMBL" id="KAK0640431.1"/>
    </source>
</evidence>
<gene>
    <name evidence="3" type="ORF">DIS24_g9401</name>
</gene>
<protein>
    <recommendedName>
        <fullName evidence="2">RNase H type-1 domain-containing protein</fullName>
    </recommendedName>
</protein>
<dbReference type="Proteomes" id="UP001175001">
    <property type="component" value="Unassembled WGS sequence"/>
</dbReference>
<dbReference type="InterPro" id="IPR036397">
    <property type="entry name" value="RNaseH_sf"/>
</dbReference>
<comment type="caution">
    <text evidence="3">The sequence shown here is derived from an EMBL/GenBank/DDBJ whole genome shotgun (WGS) entry which is preliminary data.</text>
</comment>
<sequence length="285" mass="32791">MTTAKELNESAQTQKRRYLEDLYEEERDRRSWQFPEDTPAKHTNQLKHGASPGDFMVLGGQGVVRPLYEAYEYARLEYERPDRRRLSYWTDASCSHAHPYSSKPENREWRWHATAVVGREDFCATGSLDWTHDTGLYRPRPQKSEVMEFRALDAALGRAMQKLQRDHIAIGGRRAGWDTFAAFTDNMHNINIIAHFRRRDREHMAKPYAPVILSILAKVRFLVLHGVGVQLHWVPAHVGIEGNHLADAKARETAWFGQEWAAADRSVAWIQSRADGSEPTAVMLL</sequence>
<dbReference type="InterPro" id="IPR012337">
    <property type="entry name" value="RNaseH-like_sf"/>
</dbReference>
<evidence type="ECO:0000313" key="4">
    <source>
        <dbReference type="Proteomes" id="UP001175001"/>
    </source>
</evidence>
<evidence type="ECO:0000256" key="1">
    <source>
        <dbReference type="SAM" id="MobiDB-lite"/>
    </source>
</evidence>
<dbReference type="Pfam" id="PF00075">
    <property type="entry name" value="RNase_H"/>
    <property type="match status" value="1"/>
</dbReference>
<dbReference type="AlphaFoldDB" id="A0AA40CIT3"/>
<dbReference type="Gene3D" id="3.30.420.10">
    <property type="entry name" value="Ribonuclease H-like superfamily/Ribonuclease H"/>
    <property type="match status" value="1"/>
</dbReference>
<organism evidence="3 4">
    <name type="scientific">Lasiodiplodia hormozganensis</name>
    <dbReference type="NCBI Taxonomy" id="869390"/>
    <lineage>
        <taxon>Eukaryota</taxon>
        <taxon>Fungi</taxon>
        <taxon>Dikarya</taxon>
        <taxon>Ascomycota</taxon>
        <taxon>Pezizomycotina</taxon>
        <taxon>Dothideomycetes</taxon>
        <taxon>Dothideomycetes incertae sedis</taxon>
        <taxon>Botryosphaeriales</taxon>
        <taxon>Botryosphaeriaceae</taxon>
        <taxon>Lasiodiplodia</taxon>
    </lineage>
</organism>
<evidence type="ECO:0000259" key="2">
    <source>
        <dbReference type="Pfam" id="PF00075"/>
    </source>
</evidence>
<feature type="domain" description="RNase H type-1" evidence="2">
    <location>
        <begin position="140"/>
        <end position="253"/>
    </location>
</feature>
<dbReference type="SUPFAM" id="SSF53098">
    <property type="entry name" value="Ribonuclease H-like"/>
    <property type="match status" value="1"/>
</dbReference>
<reference evidence="3" key="1">
    <citation type="submission" date="2023-06" db="EMBL/GenBank/DDBJ databases">
        <title>Multi-omics analyses reveal the molecular pathogenesis toolkit of Lasiodiplodia hormozganensis, a cross-kingdom pathogen.</title>
        <authorList>
            <person name="Felix C."/>
            <person name="Meneses R."/>
            <person name="Goncalves M.F.M."/>
            <person name="Tilleman L."/>
            <person name="Duarte A.S."/>
            <person name="Jorrin-Novo J.V."/>
            <person name="Van De Peer Y."/>
            <person name="Deforce D."/>
            <person name="Van Nieuwerburgh F."/>
            <person name="Esteves A.C."/>
            <person name="Alves A."/>
        </authorList>
    </citation>
    <scope>NUCLEOTIDE SEQUENCE</scope>
    <source>
        <strain evidence="3">CBS 339.90</strain>
    </source>
</reference>